<dbReference type="EMBL" id="JBHLYR010000006">
    <property type="protein sequence ID" value="MFB9990538.1"/>
    <property type="molecule type" value="Genomic_DNA"/>
</dbReference>
<evidence type="ECO:0000313" key="2">
    <source>
        <dbReference type="Proteomes" id="UP001589733"/>
    </source>
</evidence>
<evidence type="ECO:0000313" key="1">
    <source>
        <dbReference type="EMBL" id="MFB9990538.1"/>
    </source>
</evidence>
<keyword evidence="2" id="KW-1185">Reference proteome</keyword>
<comment type="caution">
    <text evidence="1">The sequence shown here is derived from an EMBL/GenBank/DDBJ whole genome shotgun (WGS) entry which is preliminary data.</text>
</comment>
<organism evidence="1 2">
    <name type="scientific">Deinococcus oregonensis</name>
    <dbReference type="NCBI Taxonomy" id="1805970"/>
    <lineage>
        <taxon>Bacteria</taxon>
        <taxon>Thermotogati</taxon>
        <taxon>Deinococcota</taxon>
        <taxon>Deinococci</taxon>
        <taxon>Deinococcales</taxon>
        <taxon>Deinococcaceae</taxon>
        <taxon>Deinococcus</taxon>
    </lineage>
</organism>
<sequence>MTEFKLNPLQLNFIQAQFAARIALCIEPSALIAGGIEHDVAVCLSGLDLLSRLSGGTFITKLTRGGVQYDSSVSIEAWEDDTDDHSGWHDPYFEGYRITIFPGTALPIDEHVNQFGIRTQACIGYLSPQNSGAILEALHIISVPAPVTEFLSTQVGPLKKAGEHIQPQQENRP</sequence>
<accession>A0ABV6ASQ8</accession>
<protein>
    <submittedName>
        <fullName evidence="1">Uncharacterized protein</fullName>
    </submittedName>
</protein>
<proteinExistence type="predicted"/>
<dbReference type="Proteomes" id="UP001589733">
    <property type="component" value="Unassembled WGS sequence"/>
</dbReference>
<gene>
    <name evidence="1" type="ORF">ACFFLM_00865</name>
</gene>
<dbReference type="RefSeq" id="WP_380004557.1">
    <property type="nucleotide sequence ID" value="NZ_JBHLYR010000006.1"/>
</dbReference>
<reference evidence="1 2" key="1">
    <citation type="submission" date="2024-09" db="EMBL/GenBank/DDBJ databases">
        <authorList>
            <person name="Sun Q."/>
            <person name="Mori K."/>
        </authorList>
    </citation>
    <scope>NUCLEOTIDE SEQUENCE [LARGE SCALE GENOMIC DNA]</scope>
    <source>
        <strain evidence="1 2">JCM 13503</strain>
    </source>
</reference>
<name>A0ABV6ASQ8_9DEIO</name>